<dbReference type="Gene3D" id="3.40.50.1460">
    <property type="match status" value="1"/>
</dbReference>
<dbReference type="AlphaFoldDB" id="X6N2L3"/>
<sequence>MKWWKEKNEKDKEEMITKFEQLSSDDFGEWLLNQSKWKNDLNNENIFAIDFAIQTYIDYHSIDDVLFVFFIVKRKLFKSHSFFFKKKNRKKINSKNKEIGMTKNKDINWNETEQKEKAEIIENFRIVSKGGELTAYVIVNERKISIKMKELTFEELLHQIHTYLKLEHFQMDNNFLKIQLIDMKNNIVKSDEAVRKEFERAEPSFGLRWNPILIEKIKPIKNALVVMITISEYCDNEIWCNLPNVQKDADNLRQLFEQELKYEFVHNKEFKMNKEDVAEFLEDVTIKHELAKNKRKYDALTIIILGHGDKRDALITSEGAYFPIDCIRSLFNCSKMESLRNCPKIFIINTCHGNTVPQFSDLIQAKGYATKQSNVHCGYDFLTIQSITKGYQTINLSLFNEDIEHTIISKYKICYPLTQMLNQNIMKRSDNEWYCVQSKHYDIVFQQRNTSLELIDYFLCSSVRVSNKKNKIKQTISSELQKKKRRDNHKTT</sequence>
<dbReference type="Pfam" id="PF00656">
    <property type="entry name" value="Peptidase_C14"/>
    <property type="match status" value="1"/>
</dbReference>
<evidence type="ECO:0000313" key="3">
    <source>
        <dbReference type="EMBL" id="ETO20143.1"/>
    </source>
</evidence>
<reference evidence="3 4" key="1">
    <citation type="journal article" date="2013" name="Curr. Biol.">
        <title>The Genome of the Foraminiferan Reticulomyxa filosa.</title>
        <authorList>
            <person name="Glockner G."/>
            <person name="Hulsmann N."/>
            <person name="Schleicher M."/>
            <person name="Noegel A.A."/>
            <person name="Eichinger L."/>
            <person name="Gallinger C."/>
            <person name="Pawlowski J."/>
            <person name="Sierra R."/>
            <person name="Euteneuer U."/>
            <person name="Pillet L."/>
            <person name="Moustafa A."/>
            <person name="Platzer M."/>
            <person name="Groth M."/>
            <person name="Szafranski K."/>
            <person name="Schliwa M."/>
        </authorList>
    </citation>
    <scope>NUCLEOTIDE SEQUENCE [LARGE SCALE GENOMIC DNA]</scope>
</reference>
<feature type="domain" description="Caspase family p20" evidence="2">
    <location>
        <begin position="221"/>
        <end position="355"/>
    </location>
</feature>
<dbReference type="SUPFAM" id="SSF52129">
    <property type="entry name" value="Caspase-like"/>
    <property type="match status" value="1"/>
</dbReference>
<dbReference type="InterPro" id="IPR011600">
    <property type="entry name" value="Pept_C14_caspase"/>
</dbReference>
<proteinExistence type="inferred from homology"/>
<gene>
    <name evidence="3" type="ORF">RFI_17076</name>
</gene>
<dbReference type="GO" id="GO:0006508">
    <property type="term" value="P:proteolysis"/>
    <property type="evidence" value="ECO:0007669"/>
    <property type="project" value="InterPro"/>
</dbReference>
<name>X6N2L3_RETFI</name>
<evidence type="ECO:0000313" key="4">
    <source>
        <dbReference type="Proteomes" id="UP000023152"/>
    </source>
</evidence>
<dbReference type="InterPro" id="IPR015917">
    <property type="entry name" value="Pept_C14A"/>
</dbReference>
<protein>
    <recommendedName>
        <fullName evidence="2">Caspase family p20 domain-containing protein</fullName>
    </recommendedName>
</protein>
<dbReference type="SMART" id="SM00115">
    <property type="entry name" value="CASc"/>
    <property type="match status" value="1"/>
</dbReference>
<dbReference type="InterPro" id="IPR029030">
    <property type="entry name" value="Caspase-like_dom_sf"/>
</dbReference>
<dbReference type="EMBL" id="ASPP01012889">
    <property type="protein sequence ID" value="ETO20143.1"/>
    <property type="molecule type" value="Genomic_DNA"/>
</dbReference>
<dbReference type="OrthoDB" id="6097640at2759"/>
<evidence type="ECO:0000256" key="1">
    <source>
        <dbReference type="ARBA" id="ARBA00010134"/>
    </source>
</evidence>
<dbReference type="PROSITE" id="PS50208">
    <property type="entry name" value="CASPASE_P20"/>
    <property type="match status" value="1"/>
</dbReference>
<comment type="caution">
    <text evidence="3">The sequence shown here is derived from an EMBL/GenBank/DDBJ whole genome shotgun (WGS) entry which is preliminary data.</text>
</comment>
<comment type="similarity">
    <text evidence="1">Belongs to the peptidase C14A family.</text>
</comment>
<keyword evidence="4" id="KW-1185">Reference proteome</keyword>
<dbReference type="GO" id="GO:0004197">
    <property type="term" value="F:cysteine-type endopeptidase activity"/>
    <property type="evidence" value="ECO:0007669"/>
    <property type="project" value="InterPro"/>
</dbReference>
<evidence type="ECO:0000259" key="2">
    <source>
        <dbReference type="PROSITE" id="PS50208"/>
    </source>
</evidence>
<dbReference type="InterPro" id="IPR001309">
    <property type="entry name" value="Pept_C14_p20"/>
</dbReference>
<accession>X6N2L3</accession>
<dbReference type="Proteomes" id="UP000023152">
    <property type="component" value="Unassembled WGS sequence"/>
</dbReference>
<organism evidence="3 4">
    <name type="scientific">Reticulomyxa filosa</name>
    <dbReference type="NCBI Taxonomy" id="46433"/>
    <lineage>
        <taxon>Eukaryota</taxon>
        <taxon>Sar</taxon>
        <taxon>Rhizaria</taxon>
        <taxon>Retaria</taxon>
        <taxon>Foraminifera</taxon>
        <taxon>Monothalamids</taxon>
        <taxon>Reticulomyxidae</taxon>
        <taxon>Reticulomyxa</taxon>
    </lineage>
</organism>